<evidence type="ECO:0000256" key="1">
    <source>
        <dbReference type="SAM" id="Phobius"/>
    </source>
</evidence>
<accession>A0ABR9VNZ2</accession>
<protein>
    <submittedName>
        <fullName evidence="2">Uncharacterized protein</fullName>
    </submittedName>
</protein>
<keyword evidence="1" id="KW-1133">Transmembrane helix</keyword>
<feature type="transmembrane region" description="Helical" evidence="1">
    <location>
        <begin position="29"/>
        <end position="49"/>
    </location>
</feature>
<organism evidence="2 3">
    <name type="scientific">Synechocystis salina LEGE 00031</name>
    <dbReference type="NCBI Taxonomy" id="1828736"/>
    <lineage>
        <taxon>Bacteria</taxon>
        <taxon>Bacillati</taxon>
        <taxon>Cyanobacteriota</taxon>
        <taxon>Cyanophyceae</taxon>
        <taxon>Synechococcales</taxon>
        <taxon>Merismopediaceae</taxon>
        <taxon>Synechocystis</taxon>
    </lineage>
</organism>
<evidence type="ECO:0000313" key="2">
    <source>
        <dbReference type="EMBL" id="MBE9253072.1"/>
    </source>
</evidence>
<dbReference type="EMBL" id="JADEVV010000008">
    <property type="protein sequence ID" value="MBE9253072.1"/>
    <property type="molecule type" value="Genomic_DNA"/>
</dbReference>
<evidence type="ECO:0000313" key="3">
    <source>
        <dbReference type="Proteomes" id="UP000658720"/>
    </source>
</evidence>
<gene>
    <name evidence="2" type="ORF">IQ217_04185</name>
</gene>
<name>A0ABR9VNZ2_9SYNC</name>
<sequence>MKISTSMPHRLMPDQCLSKPAYRLYQAGVYGRWLVVALIWCTLIPWSLWQFREDIVLLQDHFTWVAIRYGFAFQLVPAFTLFASIGFTGAVLIRQSCHLLWGLSIKERNNLIRGTARIRKIGPRHPLWRWLFH</sequence>
<keyword evidence="1" id="KW-0472">Membrane</keyword>
<keyword evidence="1" id="KW-0812">Transmembrane</keyword>
<reference evidence="2 3" key="1">
    <citation type="submission" date="2020-10" db="EMBL/GenBank/DDBJ databases">
        <authorList>
            <person name="Castelo-Branco R."/>
            <person name="Eusebio N."/>
            <person name="Adriana R."/>
            <person name="Vieira A."/>
            <person name="Brugerolle De Fraissinette N."/>
            <person name="Rezende De Castro R."/>
            <person name="Schneider M.P."/>
            <person name="Vasconcelos V."/>
            <person name="Leao P.N."/>
        </authorList>
    </citation>
    <scope>NUCLEOTIDE SEQUENCE [LARGE SCALE GENOMIC DNA]</scope>
    <source>
        <strain evidence="2 3">LEGE 00031</strain>
    </source>
</reference>
<dbReference type="Proteomes" id="UP000658720">
    <property type="component" value="Unassembled WGS sequence"/>
</dbReference>
<keyword evidence="3" id="KW-1185">Reference proteome</keyword>
<feature type="transmembrane region" description="Helical" evidence="1">
    <location>
        <begin position="69"/>
        <end position="93"/>
    </location>
</feature>
<proteinExistence type="predicted"/>
<comment type="caution">
    <text evidence="2">The sequence shown here is derived from an EMBL/GenBank/DDBJ whole genome shotgun (WGS) entry which is preliminary data.</text>
</comment>